<evidence type="ECO:0000256" key="5">
    <source>
        <dbReference type="ARBA" id="ARBA00022880"/>
    </source>
</evidence>
<dbReference type="GO" id="GO:0046872">
    <property type="term" value="F:metal ion binding"/>
    <property type="evidence" value="ECO:0007669"/>
    <property type="project" value="UniProtKB-KW"/>
</dbReference>
<accession>A0AAU0UJW9</accession>
<evidence type="ECO:0000256" key="4">
    <source>
        <dbReference type="ARBA" id="ARBA00022833"/>
    </source>
</evidence>
<gene>
    <name evidence="7" type="ORF">MFMK1_000282</name>
</gene>
<evidence type="ECO:0000313" key="8">
    <source>
        <dbReference type="Proteomes" id="UP001329915"/>
    </source>
</evidence>
<feature type="coiled-coil region" evidence="6">
    <location>
        <begin position="7"/>
        <end position="41"/>
    </location>
</feature>
<evidence type="ECO:0000256" key="3">
    <source>
        <dbReference type="ARBA" id="ARBA00022723"/>
    </source>
</evidence>
<dbReference type="Proteomes" id="UP001329915">
    <property type="component" value="Chromosome"/>
</dbReference>
<keyword evidence="3" id="KW-0479">Metal-binding</keyword>
<proteinExistence type="predicted"/>
<dbReference type="RefSeq" id="WP_366923405.1">
    <property type="nucleotide sequence ID" value="NZ_CP121694.1"/>
</dbReference>
<dbReference type="EMBL" id="CP121694">
    <property type="protein sequence ID" value="WRO20511.1"/>
    <property type="molecule type" value="Genomic_DNA"/>
</dbReference>
<keyword evidence="5" id="KW-0236">DNA replication inhibitor</keyword>
<dbReference type="KEGG" id="dbc:MFMK1_000282"/>
<evidence type="ECO:0000256" key="2">
    <source>
        <dbReference type="ARBA" id="ARBA00022705"/>
    </source>
</evidence>
<keyword evidence="1" id="KW-0963">Cytoplasm</keyword>
<dbReference type="GO" id="GO:0006260">
    <property type="term" value="P:DNA replication"/>
    <property type="evidence" value="ECO:0007669"/>
    <property type="project" value="UniProtKB-KW"/>
</dbReference>
<name>A0AAU0UJW9_9FIRM</name>
<keyword evidence="6" id="KW-0175">Coiled coil</keyword>
<dbReference type="InterPro" id="IPR010377">
    <property type="entry name" value="YabA"/>
</dbReference>
<evidence type="ECO:0000313" key="7">
    <source>
        <dbReference type="EMBL" id="WRO20511.1"/>
    </source>
</evidence>
<dbReference type="Pfam" id="PF06156">
    <property type="entry name" value="YabA"/>
    <property type="match status" value="1"/>
</dbReference>
<keyword evidence="8" id="KW-1185">Reference proteome</keyword>
<dbReference type="AlphaFoldDB" id="A0AAU0UJW9"/>
<evidence type="ECO:0000256" key="6">
    <source>
        <dbReference type="SAM" id="Coils"/>
    </source>
</evidence>
<evidence type="ECO:0000256" key="1">
    <source>
        <dbReference type="ARBA" id="ARBA00022490"/>
    </source>
</evidence>
<keyword evidence="2" id="KW-0235">DNA replication</keyword>
<protein>
    <submittedName>
        <fullName evidence="7">DNA replication initiation control protein YabA</fullName>
    </submittedName>
</protein>
<sequence length="98" mass="11263">MKLTEQLLAAEEKLKELLDDVQNLKMQVYAMEEQNESLRRKLYQRKDTGEGFDNLVRLYEESFHVCPAHFGSYRSAGEDCLFCLSFLKRAGDGGQSHG</sequence>
<dbReference type="GO" id="GO:0008156">
    <property type="term" value="P:negative regulation of DNA replication"/>
    <property type="evidence" value="ECO:0007669"/>
    <property type="project" value="UniProtKB-KW"/>
</dbReference>
<reference evidence="7 8" key="1">
    <citation type="submission" date="2023-04" db="EMBL/GenBank/DDBJ databases">
        <authorList>
            <person name="Hsu D."/>
        </authorList>
    </citation>
    <scope>NUCLEOTIDE SEQUENCE [LARGE SCALE GENOMIC DNA]</scope>
    <source>
        <strain evidence="7 8">MK1</strain>
    </source>
</reference>
<keyword evidence="4" id="KW-0862">Zinc</keyword>
<organism evidence="7 8">
    <name type="scientific">Metallumcola ferriviriculae</name>
    <dbReference type="NCBI Taxonomy" id="3039180"/>
    <lineage>
        <taxon>Bacteria</taxon>
        <taxon>Bacillati</taxon>
        <taxon>Bacillota</taxon>
        <taxon>Clostridia</taxon>
        <taxon>Neomoorellales</taxon>
        <taxon>Desulfitibacteraceae</taxon>
        <taxon>Metallumcola</taxon>
    </lineage>
</organism>